<dbReference type="GO" id="GO:0016301">
    <property type="term" value="F:kinase activity"/>
    <property type="evidence" value="ECO:0007669"/>
    <property type="project" value="UniProtKB-KW"/>
</dbReference>
<dbReference type="SUPFAM" id="SSF81301">
    <property type="entry name" value="Nucleotidyltransferase"/>
    <property type="match status" value="1"/>
</dbReference>
<protein>
    <submittedName>
        <fullName evidence="3">GTP pyrophosphokinase family protein</fullName>
    </submittedName>
</protein>
<evidence type="ECO:0000259" key="2">
    <source>
        <dbReference type="SMART" id="SM00954"/>
    </source>
</evidence>
<proteinExistence type="predicted"/>
<dbReference type="SMART" id="SM00954">
    <property type="entry name" value="RelA_SpoT"/>
    <property type="match status" value="1"/>
</dbReference>
<sequence length="216" mass="25657">MNIAEEFAKHNPNVTEEELEIAIKQSMSYYRCALMEVETKFKVLSENFSILSDRNPIESIQTRMKDEDSIINKLIRRNLELSVESMEKNLFDIAGVRIICSFENDIYNLAHLFLKQDDVRLIEKKDYIQHAKPNGYRSLHLIIEIPIFLANEKKWVKVEVQFRTIAMDFWASLEHKIRYKKDLPQERLNEIDDELYICSKICQQLDHKMQEIKDGE</sequence>
<accession>A0A7X2N1V6</accession>
<dbReference type="RefSeq" id="WP_154459362.1">
    <property type="nucleotide sequence ID" value="NZ_JAQYTQ010000053.1"/>
</dbReference>
<organism evidence="3 4">
    <name type="scientific">Floccifex porci</name>
    <dbReference type="NCBI Taxonomy" id="2606629"/>
    <lineage>
        <taxon>Bacteria</taxon>
        <taxon>Bacillati</taxon>
        <taxon>Bacillota</taxon>
        <taxon>Erysipelotrichia</taxon>
        <taxon>Erysipelotrichales</taxon>
        <taxon>Erysipelotrichaceae</taxon>
        <taxon>Floccifex</taxon>
    </lineage>
</organism>
<dbReference type="Gene3D" id="3.30.460.10">
    <property type="entry name" value="Beta Polymerase, domain 2"/>
    <property type="match status" value="1"/>
</dbReference>
<dbReference type="PANTHER" id="PTHR47837:SF2">
    <property type="entry name" value="GTP PYROPHOSPHOKINASE YWAC"/>
    <property type="match status" value="1"/>
</dbReference>
<dbReference type="InterPro" id="IPR052366">
    <property type="entry name" value="GTP_Pyrophosphokinase"/>
</dbReference>
<dbReference type="AlphaFoldDB" id="A0A7X2N1V6"/>
<comment type="pathway">
    <text evidence="1">Purine metabolism; ppGpp biosynthesis; ppGpp from GTP: step 1/2.</text>
</comment>
<dbReference type="CDD" id="cd05399">
    <property type="entry name" value="NT_Rel-Spo_like"/>
    <property type="match status" value="1"/>
</dbReference>
<evidence type="ECO:0000313" key="3">
    <source>
        <dbReference type="EMBL" id="MSS00892.1"/>
    </source>
</evidence>
<reference evidence="3 4" key="1">
    <citation type="submission" date="2019-08" db="EMBL/GenBank/DDBJ databases">
        <title>In-depth cultivation of the pig gut microbiome towards novel bacterial diversity and tailored functional studies.</title>
        <authorList>
            <person name="Wylensek D."/>
            <person name="Hitch T.C.A."/>
            <person name="Clavel T."/>
        </authorList>
    </citation>
    <scope>NUCLEOTIDE SEQUENCE [LARGE SCALE GENOMIC DNA]</scope>
    <source>
        <strain evidence="3 4">LKV-178-WT-2G</strain>
    </source>
</reference>
<dbReference type="Gene3D" id="1.10.287.860">
    <property type="entry name" value="Nucleotidyltransferase"/>
    <property type="match status" value="1"/>
</dbReference>
<comment type="caution">
    <text evidence="3">The sequence shown here is derived from an EMBL/GenBank/DDBJ whole genome shotgun (WGS) entry which is preliminary data.</text>
</comment>
<gene>
    <name evidence="3" type="ORF">FYJ50_01935</name>
</gene>
<dbReference type="InterPro" id="IPR043519">
    <property type="entry name" value="NT_sf"/>
</dbReference>
<keyword evidence="4" id="KW-1185">Reference proteome</keyword>
<feature type="domain" description="RelA/SpoT" evidence="2">
    <location>
        <begin position="62"/>
        <end position="185"/>
    </location>
</feature>
<dbReference type="InterPro" id="IPR007685">
    <property type="entry name" value="RelA_SpoT"/>
</dbReference>
<keyword evidence="3" id="KW-0808">Transferase</keyword>
<dbReference type="PANTHER" id="PTHR47837">
    <property type="entry name" value="GTP PYROPHOSPHOKINASE YJBM"/>
    <property type="match status" value="1"/>
</dbReference>
<evidence type="ECO:0000313" key="4">
    <source>
        <dbReference type="Proteomes" id="UP000470082"/>
    </source>
</evidence>
<dbReference type="EMBL" id="VUMM01000002">
    <property type="protein sequence ID" value="MSS00892.1"/>
    <property type="molecule type" value="Genomic_DNA"/>
</dbReference>
<dbReference type="GO" id="GO:0015970">
    <property type="term" value="P:guanosine tetraphosphate biosynthetic process"/>
    <property type="evidence" value="ECO:0007669"/>
    <property type="project" value="UniProtKB-UniPathway"/>
</dbReference>
<evidence type="ECO:0000256" key="1">
    <source>
        <dbReference type="ARBA" id="ARBA00004976"/>
    </source>
</evidence>
<dbReference type="Pfam" id="PF04607">
    <property type="entry name" value="RelA_SpoT"/>
    <property type="match status" value="1"/>
</dbReference>
<dbReference type="UniPathway" id="UPA00908">
    <property type="reaction ID" value="UER00884"/>
</dbReference>
<dbReference type="Proteomes" id="UP000470082">
    <property type="component" value="Unassembled WGS sequence"/>
</dbReference>
<name>A0A7X2N1V6_9FIRM</name>
<keyword evidence="3" id="KW-0418">Kinase</keyword>